<dbReference type="SUPFAM" id="SSF53187">
    <property type="entry name" value="Zn-dependent exopeptidases"/>
    <property type="match status" value="1"/>
</dbReference>
<dbReference type="AlphaFoldDB" id="A0A172YBE3"/>
<gene>
    <name evidence="2" type="ORF">A5892_02285</name>
</gene>
<accession>A0A172YBE3</accession>
<evidence type="ECO:0000256" key="1">
    <source>
        <dbReference type="ARBA" id="ARBA00022801"/>
    </source>
</evidence>
<evidence type="ECO:0000313" key="3">
    <source>
        <dbReference type="Proteomes" id="UP000077875"/>
    </source>
</evidence>
<dbReference type="EMBL" id="CP015243">
    <property type="protein sequence ID" value="ANF56436.1"/>
    <property type="molecule type" value="Genomic_DNA"/>
</dbReference>
<dbReference type="Gene3D" id="3.40.630.10">
    <property type="entry name" value="Zn peptidases"/>
    <property type="match status" value="2"/>
</dbReference>
<dbReference type="Proteomes" id="UP000077875">
    <property type="component" value="Chromosome"/>
</dbReference>
<dbReference type="KEGG" id="haa:A5892_02285"/>
<dbReference type="InterPro" id="IPR010158">
    <property type="entry name" value="Amidase_Cbmase"/>
</dbReference>
<dbReference type="PANTHER" id="PTHR32494:SF5">
    <property type="entry name" value="ALLANTOATE AMIDOHYDROLASE"/>
    <property type="match status" value="1"/>
</dbReference>
<keyword evidence="3" id="KW-1185">Reference proteome</keyword>
<sequence length="157" mass="17166">MERAEPEPMKIVTDNVINDLRALAKIGASGAGLTRIALSDADMAARRWLMERMSQVGLEPRLDSVGNVHGRMPGVTQAVLVGSHLDSVPGGGWLDACTRVGLDGRQPETLERERYLAYFEAHIEQEPRLDAGRAALHFAVECERALAEADGQRPPLR</sequence>
<name>A0A172YBE3_9GAMM</name>
<protein>
    <recommendedName>
        <fullName evidence="4">Zn-dependent hydrolase</fullName>
    </recommendedName>
</protein>
<evidence type="ECO:0008006" key="4">
    <source>
        <dbReference type="Google" id="ProtNLM"/>
    </source>
</evidence>
<proteinExistence type="predicted"/>
<dbReference type="STRING" id="376489.A5892_02285"/>
<evidence type="ECO:0000313" key="2">
    <source>
        <dbReference type="EMBL" id="ANF56436.1"/>
    </source>
</evidence>
<organism evidence="2 3">
    <name type="scientific">Halotalea alkalilenta</name>
    <dbReference type="NCBI Taxonomy" id="376489"/>
    <lineage>
        <taxon>Bacteria</taxon>
        <taxon>Pseudomonadati</taxon>
        <taxon>Pseudomonadota</taxon>
        <taxon>Gammaproteobacteria</taxon>
        <taxon>Oceanospirillales</taxon>
        <taxon>Halomonadaceae</taxon>
        <taxon>Halotalea</taxon>
    </lineage>
</organism>
<dbReference type="GO" id="GO:0016813">
    <property type="term" value="F:hydrolase activity, acting on carbon-nitrogen (but not peptide) bonds, in linear amidines"/>
    <property type="evidence" value="ECO:0007669"/>
    <property type="project" value="InterPro"/>
</dbReference>
<dbReference type="PANTHER" id="PTHR32494">
    <property type="entry name" value="ALLANTOATE DEIMINASE-RELATED"/>
    <property type="match status" value="1"/>
</dbReference>
<reference evidence="2 3" key="1">
    <citation type="submission" date="2016-04" db="EMBL/GenBank/DDBJ databases">
        <title>Complete Genome Sequence of Halotalea alkalilenta IHB B 13600.</title>
        <authorList>
            <person name="Swarnkar M.K."/>
            <person name="Sharma A."/>
            <person name="Kaushal K."/>
            <person name="Soni R."/>
            <person name="Rana S."/>
            <person name="Singh A.K."/>
            <person name="Gulati A."/>
        </authorList>
    </citation>
    <scope>NUCLEOTIDE SEQUENCE [LARGE SCALE GENOMIC DNA]</scope>
    <source>
        <strain evidence="2 3">IHB B 13600</strain>
    </source>
</reference>
<keyword evidence="1" id="KW-0378">Hydrolase</keyword>